<dbReference type="GO" id="GO:0003735">
    <property type="term" value="F:structural constituent of ribosome"/>
    <property type="evidence" value="ECO:0007669"/>
    <property type="project" value="InterPro"/>
</dbReference>
<keyword evidence="2" id="KW-0689">Ribosomal protein</keyword>
<dbReference type="EMBL" id="JAHMUF010000021">
    <property type="protein sequence ID" value="KAG7191932.1"/>
    <property type="molecule type" value="Genomic_DNA"/>
</dbReference>
<organism evidence="2 3">
    <name type="scientific">Scheffersomyces spartinae</name>
    <dbReference type="NCBI Taxonomy" id="45513"/>
    <lineage>
        <taxon>Eukaryota</taxon>
        <taxon>Fungi</taxon>
        <taxon>Dikarya</taxon>
        <taxon>Ascomycota</taxon>
        <taxon>Saccharomycotina</taxon>
        <taxon>Pichiomycetes</taxon>
        <taxon>Debaryomycetaceae</taxon>
        <taxon>Scheffersomyces</taxon>
    </lineage>
</organism>
<sequence>MSSLLSAKEAFQKLPQKLHNFFIKYPPRPFAQYATEPSNVNDAQLNPFLPNKNPENGRWHGPKYSLRRSADLYKIAYKFGVHELLPPMPQGKKFFEDKYENKNWMRGQLRQKKHKWERELDDKITTRKAAMNAMDETIIKARPSFKKQLEKKKQRERSWY</sequence>
<comment type="caution">
    <text evidence="2">The sequence shown here is derived from an EMBL/GenBank/DDBJ whole genome shotgun (WGS) entry which is preliminary data.</text>
</comment>
<protein>
    <submittedName>
        <fullName evidence="2">54S ribosomal protein L25, mitochondrial</fullName>
    </submittedName>
</protein>
<accession>A0A9P7V5U9</accession>
<keyword evidence="2" id="KW-0687">Ribonucleoprotein</keyword>
<dbReference type="Proteomes" id="UP000790833">
    <property type="component" value="Unassembled WGS sequence"/>
</dbReference>
<name>A0A9P7V5U9_9ASCO</name>
<dbReference type="RefSeq" id="XP_043047483.1">
    <property type="nucleotide sequence ID" value="XM_043193296.1"/>
</dbReference>
<dbReference type="Pfam" id="PF18126">
    <property type="entry name" value="Mitoc_mL59"/>
    <property type="match status" value="1"/>
</dbReference>
<evidence type="ECO:0000313" key="3">
    <source>
        <dbReference type="Proteomes" id="UP000790833"/>
    </source>
</evidence>
<dbReference type="PANTHER" id="PTHR28041:SF1">
    <property type="entry name" value="LARGE RIBOSOMAL SUBUNIT PROTEIN ML59"/>
    <property type="match status" value="1"/>
</dbReference>
<evidence type="ECO:0000313" key="2">
    <source>
        <dbReference type="EMBL" id="KAG7191932.1"/>
    </source>
</evidence>
<gene>
    <name evidence="2" type="primary">MRPL25</name>
    <name evidence="2" type="ORF">KQ657_002538</name>
</gene>
<dbReference type="InterPro" id="IPR037507">
    <property type="entry name" value="Ribosomal_mL59"/>
</dbReference>
<dbReference type="GO" id="GO:0005762">
    <property type="term" value="C:mitochondrial large ribosomal subunit"/>
    <property type="evidence" value="ECO:0007669"/>
    <property type="project" value="InterPro"/>
</dbReference>
<dbReference type="GeneID" id="66115912"/>
<dbReference type="OrthoDB" id="18529at2759"/>
<dbReference type="InterPro" id="IPR040922">
    <property type="entry name" value="Ribosomal_mL59_dom"/>
</dbReference>
<reference evidence="2" key="1">
    <citation type="submission" date="2021-03" db="EMBL/GenBank/DDBJ databases">
        <authorList>
            <person name="Palmer J.M."/>
        </authorList>
    </citation>
    <scope>NUCLEOTIDE SEQUENCE</scope>
    <source>
        <strain evidence="2">ARV_011</strain>
    </source>
</reference>
<dbReference type="PANTHER" id="PTHR28041">
    <property type="entry name" value="54S RIBOSOMAL PROTEIN L25, MITOCHONDRIAL"/>
    <property type="match status" value="1"/>
</dbReference>
<evidence type="ECO:0000259" key="1">
    <source>
        <dbReference type="Pfam" id="PF18126"/>
    </source>
</evidence>
<proteinExistence type="predicted"/>
<feature type="domain" description="Large ribosomal subunit protein mL59" evidence="1">
    <location>
        <begin position="16"/>
        <end position="142"/>
    </location>
</feature>
<keyword evidence="3" id="KW-1185">Reference proteome</keyword>
<dbReference type="AlphaFoldDB" id="A0A9P7V5U9"/>